<proteinExistence type="predicted"/>
<gene>
    <name evidence="1" type="ORF">HH304_01800</name>
</gene>
<evidence type="ECO:0000313" key="2">
    <source>
        <dbReference type="Proteomes" id="UP000559010"/>
    </source>
</evidence>
<sequence>MLFILSIPVNAQDYYAQLTTELNISQSISKIIDQSKPESGETLNENDLEKVFYKTHRKVLKQYKTYSKLSETLEEGVYDCVTGTAVYSYIYESLGAKVEILETPSHVFLLIENNGNKYIVESTSPLDGFYKIDKDFKINNHDSFGLLVADESSEVINNVINKISLKELAAILLHNQAAKNYLNQDFDPAISLINEALSLYPSARSVHLKNLILKHIN</sequence>
<comment type="caution">
    <text evidence="1">The sequence shown here is derived from an EMBL/GenBank/DDBJ whole genome shotgun (WGS) entry which is preliminary data.</text>
</comment>
<dbReference type="EMBL" id="JABBNU010000001">
    <property type="protein sequence ID" value="NMM47116.1"/>
    <property type="molecule type" value="Genomic_DNA"/>
</dbReference>
<accession>A0A848ITN7</accession>
<dbReference type="RefSeq" id="WP_169677729.1">
    <property type="nucleotide sequence ID" value="NZ_JABBNU010000001.1"/>
</dbReference>
<dbReference type="AlphaFoldDB" id="A0A848ITN7"/>
<protein>
    <submittedName>
        <fullName evidence="1">Uncharacterized protein</fullName>
    </submittedName>
</protein>
<evidence type="ECO:0000313" key="1">
    <source>
        <dbReference type="EMBL" id="NMM47116.1"/>
    </source>
</evidence>
<dbReference type="Proteomes" id="UP000559010">
    <property type="component" value="Unassembled WGS sequence"/>
</dbReference>
<keyword evidence="2" id="KW-1185">Reference proteome</keyword>
<organism evidence="1 2">
    <name type="scientific">Marinigracilibium pacificum</name>
    <dbReference type="NCBI Taxonomy" id="2729599"/>
    <lineage>
        <taxon>Bacteria</taxon>
        <taxon>Pseudomonadati</taxon>
        <taxon>Bacteroidota</taxon>
        <taxon>Cytophagia</taxon>
        <taxon>Cytophagales</taxon>
        <taxon>Flammeovirgaceae</taxon>
        <taxon>Marinigracilibium</taxon>
    </lineage>
</organism>
<reference evidence="1 2" key="1">
    <citation type="submission" date="2020-04" db="EMBL/GenBank/DDBJ databases">
        <title>Flammeovirgaceae bacterium KN852 isolated from deep sea.</title>
        <authorList>
            <person name="Zhang D.-C."/>
        </authorList>
    </citation>
    <scope>NUCLEOTIDE SEQUENCE [LARGE SCALE GENOMIC DNA]</scope>
    <source>
        <strain evidence="1 2">KN852</strain>
    </source>
</reference>
<name>A0A848ITN7_9BACT</name>